<dbReference type="Proteomes" id="UP000655523">
    <property type="component" value="Unassembled WGS sequence"/>
</dbReference>
<protein>
    <submittedName>
        <fullName evidence="1">Uncharacterized protein</fullName>
    </submittedName>
</protein>
<keyword evidence="2" id="KW-1185">Reference proteome</keyword>
<organism evidence="1 2">
    <name type="scientific">Paraburkholderia elongata</name>
    <dbReference type="NCBI Taxonomy" id="2675747"/>
    <lineage>
        <taxon>Bacteria</taxon>
        <taxon>Pseudomonadati</taxon>
        <taxon>Pseudomonadota</taxon>
        <taxon>Betaproteobacteria</taxon>
        <taxon>Burkholderiales</taxon>
        <taxon>Burkholderiaceae</taxon>
        <taxon>Paraburkholderia</taxon>
    </lineage>
</organism>
<sequence>MLSFCALSGHAVAGESRPAAVHQVKDGTWIGCDSQKRFDKVMSYLGDKAAFRKAATSAMAAGECTMFRGGETVCLVGVKMFGGVVKVRRDGDVDEYWTNMEAVK</sequence>
<dbReference type="EMBL" id="WOEZ01000333">
    <property type="protein sequence ID" value="NPT62534.1"/>
    <property type="molecule type" value="Genomic_DNA"/>
</dbReference>
<evidence type="ECO:0000313" key="2">
    <source>
        <dbReference type="Proteomes" id="UP000655523"/>
    </source>
</evidence>
<comment type="caution">
    <text evidence="1">The sequence shown here is derived from an EMBL/GenBank/DDBJ whole genome shotgun (WGS) entry which is preliminary data.</text>
</comment>
<evidence type="ECO:0000313" key="1">
    <source>
        <dbReference type="EMBL" id="NPT62534.1"/>
    </source>
</evidence>
<gene>
    <name evidence="1" type="ORF">GNZ13_50645</name>
</gene>
<name>A0A972SPM5_9BURK</name>
<dbReference type="AlphaFoldDB" id="A0A972SPM5"/>
<reference evidence="1 2" key="1">
    <citation type="submission" date="2019-11" db="EMBL/GenBank/DDBJ databases">
        <title>Metabolism of dissolved organic matter in forest soils.</title>
        <authorList>
            <person name="Cyle K.T."/>
            <person name="Wilhelm R.C."/>
            <person name="Martinez C.E."/>
        </authorList>
    </citation>
    <scope>NUCLEOTIDE SEQUENCE [LARGE SCALE GENOMIC DNA]</scope>
    <source>
        <strain evidence="1 2">5N</strain>
    </source>
</reference>
<proteinExistence type="predicted"/>
<accession>A0A972SPM5</accession>